<evidence type="ECO:0000313" key="3">
    <source>
        <dbReference type="Proteomes" id="UP000321832"/>
    </source>
</evidence>
<dbReference type="GO" id="GO:0044550">
    <property type="term" value="P:secondary metabolite biosynthetic process"/>
    <property type="evidence" value="ECO:0007669"/>
    <property type="project" value="TreeGrafter"/>
</dbReference>
<keyword evidence="3" id="KW-1185">Reference proteome</keyword>
<dbReference type="PANTHER" id="PTHR45527">
    <property type="entry name" value="NONRIBOSOMAL PEPTIDE SYNTHETASE"/>
    <property type="match status" value="1"/>
</dbReference>
<dbReference type="AlphaFoldDB" id="A0A5C6U1J8"/>
<dbReference type="Proteomes" id="UP000321832">
    <property type="component" value="Unassembled WGS sequence"/>
</dbReference>
<comment type="caution">
    <text evidence="2">The sequence shown here is derived from an EMBL/GenBank/DDBJ whole genome shotgun (WGS) entry which is preliminary data.</text>
</comment>
<evidence type="ECO:0000259" key="1">
    <source>
        <dbReference type="PROSITE" id="PS50075"/>
    </source>
</evidence>
<dbReference type="InterPro" id="IPR009081">
    <property type="entry name" value="PP-bd_ACP"/>
</dbReference>
<evidence type="ECO:0000313" key="2">
    <source>
        <dbReference type="EMBL" id="TXC66440.1"/>
    </source>
</evidence>
<feature type="domain" description="Carrier" evidence="1">
    <location>
        <begin position="333"/>
        <end position="411"/>
    </location>
</feature>
<name>A0A5C6U1J8_9BURK</name>
<dbReference type="GO" id="GO:0031177">
    <property type="term" value="F:phosphopantetheine binding"/>
    <property type="evidence" value="ECO:0007669"/>
    <property type="project" value="TreeGrafter"/>
</dbReference>
<gene>
    <name evidence="2" type="ORF">FSC37_13075</name>
</gene>
<dbReference type="EMBL" id="VOPW01000001">
    <property type="protein sequence ID" value="TXC66440.1"/>
    <property type="molecule type" value="Genomic_DNA"/>
</dbReference>
<reference evidence="2 3" key="1">
    <citation type="submission" date="2019-08" db="EMBL/GenBank/DDBJ databases">
        <authorList>
            <person name="Khan S.A."/>
            <person name="Jeon C.O."/>
            <person name="Jeong S.E."/>
        </authorList>
    </citation>
    <scope>NUCLEOTIDE SEQUENCE [LARGE SCALE GENOMIC DNA]</scope>
    <source>
        <strain evidence="3">IMCC1728</strain>
    </source>
</reference>
<organism evidence="2 3">
    <name type="scientific">Piscinibacter aquaticus</name>
    <dbReference type="NCBI Taxonomy" id="392597"/>
    <lineage>
        <taxon>Bacteria</taxon>
        <taxon>Pseudomonadati</taxon>
        <taxon>Pseudomonadota</taxon>
        <taxon>Betaproteobacteria</taxon>
        <taxon>Burkholderiales</taxon>
        <taxon>Sphaerotilaceae</taxon>
        <taxon>Piscinibacter</taxon>
    </lineage>
</organism>
<dbReference type="GO" id="GO:0043041">
    <property type="term" value="P:amino acid activation for nonribosomal peptide biosynthetic process"/>
    <property type="evidence" value="ECO:0007669"/>
    <property type="project" value="TreeGrafter"/>
</dbReference>
<dbReference type="SUPFAM" id="SSF56801">
    <property type="entry name" value="Acetyl-CoA synthetase-like"/>
    <property type="match status" value="1"/>
</dbReference>
<dbReference type="SUPFAM" id="SSF47336">
    <property type="entry name" value="ACP-like"/>
    <property type="match status" value="1"/>
</dbReference>
<sequence>MEIVHRARQDDPALAARGASLGSLDRSAFAQLVDALAAQVKLLPGERALCFVDDTPAQRLFTVVAALAAGGEVFVAPSGLPAEPARLASTLQDQRIAWMLASGTARRSAIAGLGDRSLDMVALVDVTELGADLARQLLDKGCTLVSTYRPHALELPVAAALVRDERDCMVMGKPLIANALDVLADDGRRVPITVTASLCLNLSGIVAETGSLARWRADGVLQYLGESGAVAYVEGRRVDLDRLVEGVQALPGVAAAAAIVRDDPVLNRCIVIGIEPAAGVANADAHWEASVAALLEGVSSFRVHVGPLSRRADGSADPAALLVRRRGAASDEQSITPTQRILMEVWQEVLRVKDVGLHDNFFELGGTSLGAMQVSQQLEQRLAGRRVSPRRFVFETLGQLAAAFDELEPAMVAQPAVTVIEKSPVAANSGGVLSRLRRTVAGS</sequence>
<dbReference type="InterPro" id="IPR029058">
    <property type="entry name" value="AB_hydrolase_fold"/>
</dbReference>
<dbReference type="GO" id="GO:0005737">
    <property type="term" value="C:cytoplasm"/>
    <property type="evidence" value="ECO:0007669"/>
    <property type="project" value="TreeGrafter"/>
</dbReference>
<dbReference type="PROSITE" id="PS50075">
    <property type="entry name" value="CARRIER"/>
    <property type="match status" value="1"/>
</dbReference>
<accession>A0A5C6U1J8</accession>
<dbReference type="Pfam" id="PF00550">
    <property type="entry name" value="PP-binding"/>
    <property type="match status" value="1"/>
</dbReference>
<proteinExistence type="predicted"/>
<dbReference type="Gene3D" id="3.40.50.12780">
    <property type="entry name" value="N-terminal domain of ligase-like"/>
    <property type="match status" value="1"/>
</dbReference>
<dbReference type="PANTHER" id="PTHR45527:SF1">
    <property type="entry name" value="FATTY ACID SYNTHASE"/>
    <property type="match status" value="1"/>
</dbReference>
<dbReference type="InterPro" id="IPR036736">
    <property type="entry name" value="ACP-like_sf"/>
</dbReference>
<protein>
    <recommendedName>
        <fullName evidence="1">Carrier domain-containing protein</fullName>
    </recommendedName>
</protein>
<dbReference type="InterPro" id="IPR042099">
    <property type="entry name" value="ANL_N_sf"/>
</dbReference>
<dbReference type="Gene3D" id="3.40.50.1820">
    <property type="entry name" value="alpha/beta hydrolase"/>
    <property type="match status" value="1"/>
</dbReference>